<dbReference type="PRINTS" id="PR01368">
    <property type="entry name" value="SYNAPSIN"/>
</dbReference>
<dbReference type="PROSITE" id="PS50975">
    <property type="entry name" value="ATP_GRASP"/>
    <property type="match status" value="1"/>
</dbReference>
<dbReference type="GO" id="GO:0005524">
    <property type="term" value="F:ATP binding"/>
    <property type="evidence" value="ECO:0007669"/>
    <property type="project" value="UniProtKB-UniRule"/>
</dbReference>
<keyword evidence="2" id="KW-0597">Phosphoprotein</keyword>
<dbReference type="OrthoDB" id="10249572at2759"/>
<dbReference type="InterPro" id="IPR013815">
    <property type="entry name" value="ATP_grasp_subdomain_1"/>
</dbReference>
<dbReference type="WBParaSite" id="HCON_00101400-00001">
    <property type="protein sequence ID" value="HCON_00101400-00001"/>
    <property type="gene ID" value="HCON_00101400"/>
</dbReference>
<dbReference type="GO" id="GO:0046872">
    <property type="term" value="F:metal ion binding"/>
    <property type="evidence" value="ECO:0007669"/>
    <property type="project" value="InterPro"/>
</dbReference>
<protein>
    <submittedName>
        <fullName evidence="9">ATP-grasp domain-containing protein</fullName>
    </submittedName>
</protein>
<dbReference type="Pfam" id="PF02750">
    <property type="entry name" value="Synapsin_C"/>
    <property type="match status" value="1"/>
</dbReference>
<feature type="domain" description="ATP-grasp" evidence="7">
    <location>
        <begin position="196"/>
        <end position="382"/>
    </location>
</feature>
<evidence type="ECO:0000256" key="4">
    <source>
        <dbReference type="ARBA" id="ARBA00034103"/>
    </source>
</evidence>
<dbReference type="Gene3D" id="3.30.470.20">
    <property type="entry name" value="ATP-grasp fold, B domain"/>
    <property type="match status" value="1"/>
</dbReference>
<dbReference type="AlphaFoldDB" id="A0A7I4YJG2"/>
<evidence type="ECO:0000259" key="7">
    <source>
        <dbReference type="PROSITE" id="PS50975"/>
    </source>
</evidence>
<feature type="region of interest" description="Disordered" evidence="6">
    <location>
        <begin position="14"/>
        <end position="38"/>
    </location>
</feature>
<feature type="compositionally biased region" description="Polar residues" evidence="6">
    <location>
        <begin position="432"/>
        <end position="441"/>
    </location>
</feature>
<evidence type="ECO:0000256" key="5">
    <source>
        <dbReference type="PROSITE-ProRule" id="PRU00409"/>
    </source>
</evidence>
<dbReference type="GO" id="GO:0007269">
    <property type="term" value="P:neurotransmitter secretion"/>
    <property type="evidence" value="ECO:0007669"/>
    <property type="project" value="InterPro"/>
</dbReference>
<sequence length="460" mass="51550">MNFFKRKFSFHEEEGEATLEDPSASVNHHYQPTPPAPPSAFSFQALANKVSSTISAPASPARTSESLAAALERSLQYDRSRGPPAMPPDAKVLLVIDNQVVDWSKYFRNPNDFPIRVEQADFPELDVLCTEHSLTIEINQVGRDPRTFCPQAAFVGPSATRSPQSKTILRALIAANIPFVNSHTSMIAFMDKNNLKKQLRKLVLPDNSRIPFLPTIHYPHFHRFHQPTTFPVVISVNEGYQGIGKMKVNSQEELCDVEGMLQIMGKGDTEVEVEPYVDLKFDVHVQKVGHDIKTFLRRGISKNWKSNVGSAVLEQIPTSDRHRQYIHAICEHVGRMSICSIDILVSKEGREYVHDVNDVIALFGESQEDDRRNAAALLRAILAPPPRLPSRPSMERPKEAVRAPTQNNVRPHPTEKRPLEVPEVKAEHKEQPSVTSQSSFADDTMGQLKRTFAGIFGEVS</sequence>
<dbReference type="Pfam" id="PF02078">
    <property type="entry name" value="Synapsin"/>
    <property type="match status" value="1"/>
</dbReference>
<dbReference type="SUPFAM" id="SSF52440">
    <property type="entry name" value="PreATP-grasp domain"/>
    <property type="match status" value="1"/>
</dbReference>
<dbReference type="InterPro" id="IPR020898">
    <property type="entry name" value="Synapsin_ATP-bd_dom"/>
</dbReference>
<dbReference type="Gene3D" id="3.30.1490.20">
    <property type="entry name" value="ATP-grasp fold, A domain"/>
    <property type="match status" value="1"/>
</dbReference>
<comment type="similarity">
    <text evidence="1">Belongs to the synapsin family.</text>
</comment>
<dbReference type="InterPro" id="IPR016185">
    <property type="entry name" value="PreATP-grasp_dom_sf"/>
</dbReference>
<dbReference type="InterPro" id="IPR001359">
    <property type="entry name" value="Synapsin"/>
</dbReference>
<name>A0A7I4YJG2_HAECO</name>
<dbReference type="Gene3D" id="3.40.50.20">
    <property type="match status" value="1"/>
</dbReference>
<dbReference type="PANTHER" id="PTHR10841">
    <property type="entry name" value="SYNAPSIN"/>
    <property type="match status" value="1"/>
</dbReference>
<dbReference type="InterPro" id="IPR011761">
    <property type="entry name" value="ATP-grasp"/>
</dbReference>
<evidence type="ECO:0000313" key="9">
    <source>
        <dbReference type="WBParaSite" id="HCON_00101400-00001"/>
    </source>
</evidence>
<keyword evidence="8" id="KW-1185">Reference proteome</keyword>
<dbReference type="InterPro" id="IPR020897">
    <property type="entry name" value="Synapsin_pre-ATP-grasp_dom"/>
</dbReference>
<dbReference type="GO" id="GO:0030672">
    <property type="term" value="C:synaptic vesicle membrane"/>
    <property type="evidence" value="ECO:0007669"/>
    <property type="project" value="TreeGrafter"/>
</dbReference>
<organism evidence="8 9">
    <name type="scientific">Haemonchus contortus</name>
    <name type="common">Barber pole worm</name>
    <dbReference type="NCBI Taxonomy" id="6289"/>
    <lineage>
        <taxon>Eukaryota</taxon>
        <taxon>Metazoa</taxon>
        <taxon>Ecdysozoa</taxon>
        <taxon>Nematoda</taxon>
        <taxon>Chromadorea</taxon>
        <taxon>Rhabditida</taxon>
        <taxon>Rhabditina</taxon>
        <taxon>Rhabditomorpha</taxon>
        <taxon>Strongyloidea</taxon>
        <taxon>Trichostrongylidae</taxon>
        <taxon>Haemonchus</taxon>
    </lineage>
</organism>
<evidence type="ECO:0000256" key="3">
    <source>
        <dbReference type="ARBA" id="ARBA00023018"/>
    </source>
</evidence>
<evidence type="ECO:0000256" key="6">
    <source>
        <dbReference type="SAM" id="MobiDB-lite"/>
    </source>
</evidence>
<dbReference type="PANTHER" id="PTHR10841:SF17">
    <property type="entry name" value="SYNAPSIN"/>
    <property type="match status" value="1"/>
</dbReference>
<comment type="subcellular location">
    <subcellularLocation>
        <location evidence="4">Synapse</location>
    </subcellularLocation>
</comment>
<reference evidence="9" key="1">
    <citation type="submission" date="2020-12" db="UniProtKB">
        <authorList>
            <consortium name="WormBaseParasite"/>
        </authorList>
    </citation>
    <scope>IDENTIFICATION</scope>
    <source>
        <strain evidence="9">MHco3</strain>
    </source>
</reference>
<accession>A0A7I4YJG2</accession>
<evidence type="ECO:0000256" key="2">
    <source>
        <dbReference type="ARBA" id="ARBA00022553"/>
    </source>
</evidence>
<keyword evidence="5" id="KW-0547">Nucleotide-binding</keyword>
<proteinExistence type="inferred from homology"/>
<keyword evidence="5" id="KW-0067">ATP-binding</keyword>
<dbReference type="OMA" id="FVNSHTS"/>
<feature type="compositionally biased region" description="Basic and acidic residues" evidence="6">
    <location>
        <begin position="412"/>
        <end position="431"/>
    </location>
</feature>
<evidence type="ECO:0000256" key="1">
    <source>
        <dbReference type="ARBA" id="ARBA00008243"/>
    </source>
</evidence>
<feature type="region of interest" description="Disordered" evidence="6">
    <location>
        <begin position="385"/>
        <end position="442"/>
    </location>
</feature>
<dbReference type="SUPFAM" id="SSF56059">
    <property type="entry name" value="Glutathione synthetase ATP-binding domain-like"/>
    <property type="match status" value="1"/>
</dbReference>
<keyword evidence="3" id="KW-0770">Synapse</keyword>
<evidence type="ECO:0000313" key="8">
    <source>
        <dbReference type="Proteomes" id="UP000025227"/>
    </source>
</evidence>
<dbReference type="Proteomes" id="UP000025227">
    <property type="component" value="Unplaced"/>
</dbReference>